<gene>
    <name evidence="2" type="ORF">GYMLUDRAFT_252979</name>
</gene>
<dbReference type="Pfam" id="PF00270">
    <property type="entry name" value="DEAD"/>
    <property type="match status" value="1"/>
</dbReference>
<reference evidence="2 3" key="1">
    <citation type="submission" date="2014-04" db="EMBL/GenBank/DDBJ databases">
        <title>Evolutionary Origins and Diversification of the Mycorrhizal Mutualists.</title>
        <authorList>
            <consortium name="DOE Joint Genome Institute"/>
            <consortium name="Mycorrhizal Genomics Consortium"/>
            <person name="Kohler A."/>
            <person name="Kuo A."/>
            <person name="Nagy L.G."/>
            <person name="Floudas D."/>
            <person name="Copeland A."/>
            <person name="Barry K.W."/>
            <person name="Cichocki N."/>
            <person name="Veneault-Fourrey C."/>
            <person name="LaButti K."/>
            <person name="Lindquist E.A."/>
            <person name="Lipzen A."/>
            <person name="Lundell T."/>
            <person name="Morin E."/>
            <person name="Murat C."/>
            <person name="Riley R."/>
            <person name="Ohm R."/>
            <person name="Sun H."/>
            <person name="Tunlid A."/>
            <person name="Henrissat B."/>
            <person name="Grigoriev I.V."/>
            <person name="Hibbett D.S."/>
            <person name="Martin F."/>
        </authorList>
    </citation>
    <scope>NUCLEOTIDE SEQUENCE [LARGE SCALE GENOMIC DNA]</scope>
    <source>
        <strain evidence="2 3">FD-317 M1</strain>
    </source>
</reference>
<evidence type="ECO:0000259" key="1">
    <source>
        <dbReference type="PROSITE" id="PS51192"/>
    </source>
</evidence>
<dbReference type="InterPro" id="IPR027417">
    <property type="entry name" value="P-loop_NTPase"/>
</dbReference>
<protein>
    <recommendedName>
        <fullName evidence="1">Helicase ATP-binding domain-containing protein</fullName>
    </recommendedName>
</protein>
<evidence type="ECO:0000313" key="3">
    <source>
        <dbReference type="Proteomes" id="UP000053593"/>
    </source>
</evidence>
<dbReference type="PANTHER" id="PTHR14074">
    <property type="entry name" value="HELICASE WITH DEATH DOMAIN-RELATED"/>
    <property type="match status" value="1"/>
</dbReference>
<dbReference type="Proteomes" id="UP000053593">
    <property type="component" value="Unassembled WGS sequence"/>
</dbReference>
<dbReference type="PANTHER" id="PTHR14074:SF16">
    <property type="entry name" value="ANTIVIRAL INNATE IMMUNE RESPONSE RECEPTOR RIG-I"/>
    <property type="match status" value="1"/>
</dbReference>
<dbReference type="InterPro" id="IPR014001">
    <property type="entry name" value="Helicase_ATP-bd"/>
</dbReference>
<dbReference type="Gene3D" id="3.40.50.300">
    <property type="entry name" value="P-loop containing nucleotide triphosphate hydrolases"/>
    <property type="match status" value="1"/>
</dbReference>
<name>A0A0D0BM39_9AGAR</name>
<dbReference type="OrthoDB" id="416741at2759"/>
<dbReference type="HOGENOM" id="CLU_1686789_0_0_1"/>
<keyword evidence="3" id="KW-1185">Reference proteome</keyword>
<dbReference type="PROSITE" id="PS51192">
    <property type="entry name" value="HELICASE_ATP_BIND_1"/>
    <property type="match status" value="1"/>
</dbReference>
<dbReference type="AlphaFoldDB" id="A0A0D0BM39"/>
<dbReference type="EMBL" id="KN834902">
    <property type="protein sequence ID" value="KIK50444.1"/>
    <property type="molecule type" value="Genomic_DNA"/>
</dbReference>
<sequence>MNENISLVSVNGVPIKTRGYQQEMLNESLRRNIIIAMHAGSGKTHIAVLHLKHESERELEKLSWFLAPTVALCEQQCNVIKAALPVSVGLILGALALDQWKDASLWKSILSTHRVMVSTPQVLLDALHHGYILMGADISLIIFNEAHHAVDNDPYN</sequence>
<feature type="domain" description="Helicase ATP-binding" evidence="1">
    <location>
        <begin position="24"/>
        <end position="156"/>
    </location>
</feature>
<dbReference type="SUPFAM" id="SSF52540">
    <property type="entry name" value="P-loop containing nucleoside triphosphate hydrolases"/>
    <property type="match status" value="1"/>
</dbReference>
<dbReference type="GO" id="GO:0005524">
    <property type="term" value="F:ATP binding"/>
    <property type="evidence" value="ECO:0007669"/>
    <property type="project" value="InterPro"/>
</dbReference>
<dbReference type="InterPro" id="IPR051363">
    <property type="entry name" value="RLR_Helicase"/>
</dbReference>
<dbReference type="InterPro" id="IPR011545">
    <property type="entry name" value="DEAD/DEAH_box_helicase_dom"/>
</dbReference>
<organism evidence="2 3">
    <name type="scientific">Collybiopsis luxurians FD-317 M1</name>
    <dbReference type="NCBI Taxonomy" id="944289"/>
    <lineage>
        <taxon>Eukaryota</taxon>
        <taxon>Fungi</taxon>
        <taxon>Dikarya</taxon>
        <taxon>Basidiomycota</taxon>
        <taxon>Agaricomycotina</taxon>
        <taxon>Agaricomycetes</taxon>
        <taxon>Agaricomycetidae</taxon>
        <taxon>Agaricales</taxon>
        <taxon>Marasmiineae</taxon>
        <taxon>Omphalotaceae</taxon>
        <taxon>Collybiopsis</taxon>
        <taxon>Collybiopsis luxurians</taxon>
    </lineage>
</organism>
<proteinExistence type="predicted"/>
<evidence type="ECO:0000313" key="2">
    <source>
        <dbReference type="EMBL" id="KIK50444.1"/>
    </source>
</evidence>
<dbReference type="GO" id="GO:0003676">
    <property type="term" value="F:nucleic acid binding"/>
    <property type="evidence" value="ECO:0007669"/>
    <property type="project" value="InterPro"/>
</dbReference>
<accession>A0A0D0BM39</accession>
<dbReference type="GO" id="GO:0005737">
    <property type="term" value="C:cytoplasm"/>
    <property type="evidence" value="ECO:0007669"/>
    <property type="project" value="TreeGrafter"/>
</dbReference>